<feature type="signal peptide" evidence="2">
    <location>
        <begin position="1"/>
        <end position="24"/>
    </location>
</feature>
<dbReference type="OrthoDB" id="290236at2"/>
<dbReference type="EMBL" id="CP036434">
    <property type="protein sequence ID" value="QDV05150.1"/>
    <property type="molecule type" value="Genomic_DNA"/>
</dbReference>
<dbReference type="AlphaFoldDB" id="A0A518EM31"/>
<feature type="region of interest" description="Disordered" evidence="1">
    <location>
        <begin position="144"/>
        <end position="167"/>
    </location>
</feature>
<reference evidence="3 4" key="1">
    <citation type="submission" date="2019-02" db="EMBL/GenBank/DDBJ databases">
        <title>Deep-cultivation of Planctomycetes and their phenomic and genomic characterization uncovers novel biology.</title>
        <authorList>
            <person name="Wiegand S."/>
            <person name="Jogler M."/>
            <person name="Boedeker C."/>
            <person name="Pinto D."/>
            <person name="Vollmers J."/>
            <person name="Rivas-Marin E."/>
            <person name="Kohn T."/>
            <person name="Peeters S.H."/>
            <person name="Heuer A."/>
            <person name="Rast P."/>
            <person name="Oberbeckmann S."/>
            <person name="Bunk B."/>
            <person name="Jeske O."/>
            <person name="Meyerdierks A."/>
            <person name="Storesund J.E."/>
            <person name="Kallscheuer N."/>
            <person name="Luecker S."/>
            <person name="Lage O.M."/>
            <person name="Pohl T."/>
            <person name="Merkel B.J."/>
            <person name="Hornburger P."/>
            <person name="Mueller R.-W."/>
            <person name="Bruemmer F."/>
            <person name="Labrenz M."/>
            <person name="Spormann A.M."/>
            <person name="Op den Camp H."/>
            <person name="Overmann J."/>
            <person name="Amann R."/>
            <person name="Jetten M.S.M."/>
            <person name="Mascher T."/>
            <person name="Medema M.H."/>
            <person name="Devos D.P."/>
            <person name="Kaster A.-K."/>
            <person name="Ovreas L."/>
            <person name="Rohde M."/>
            <person name="Galperin M.Y."/>
            <person name="Jogler C."/>
        </authorList>
    </citation>
    <scope>NUCLEOTIDE SEQUENCE [LARGE SCALE GENOMIC DNA]</scope>
    <source>
        <strain evidence="3 4">Poly30</strain>
    </source>
</reference>
<proteinExistence type="predicted"/>
<organism evidence="3 4">
    <name type="scientific">Saltatorellus ferox</name>
    <dbReference type="NCBI Taxonomy" id="2528018"/>
    <lineage>
        <taxon>Bacteria</taxon>
        <taxon>Pseudomonadati</taxon>
        <taxon>Planctomycetota</taxon>
        <taxon>Planctomycetia</taxon>
        <taxon>Planctomycetia incertae sedis</taxon>
        <taxon>Saltatorellus</taxon>
    </lineage>
</organism>
<keyword evidence="4" id="KW-1185">Reference proteome</keyword>
<protein>
    <submittedName>
        <fullName evidence="3">Uncharacterized protein</fullName>
    </submittedName>
</protein>
<evidence type="ECO:0000256" key="2">
    <source>
        <dbReference type="SAM" id="SignalP"/>
    </source>
</evidence>
<feature type="chain" id="PRO_5022191850" evidence="2">
    <location>
        <begin position="25"/>
        <end position="532"/>
    </location>
</feature>
<sequence length="532" mass="58084" precursor="true">MSSLRLAALLLIVSPGLPLSHAVATPSWIAAPSEPAVNAAQDGQLRYVGDGLTILVTSFDEATLKAAGTITLPGDSARPFTLQLTVEADGTQTGKGEVEGERLKRRLKTREKADGSIEVTYRAKRYTVSLQTEGGGVPPVIPPVTPTPGPGQAGQAGHNGGPRPSGTVRLRKHTFHDPGVNGIASHTVLVPDGWKAEGGPFWLNSNFFKVMPSRDITVKSPEGVSVRVEPTFMARDYVPVPGSGFRRPQEGQSDDGIPILYMPTDIEGWKRLLLEKSMPEAHPKATNVRVKTATVIEDLTQQLHKGQAQLRAMADQNNVMNHQMGMHEFVDGWVMGFELTFTVDGQEFEEARLIAVNCSGLDSQITGRTLTWDMPLALTFTAPAGRLEKELPLLLTVMNSVQETRPWMENRAQLFAKIMKISHQVAMDNLRAAGERSKIMASAYDEINEGSMAGYRSRNASTDRSQDRIVNSIHETDYYTVPGSSTHVQLPSGYDHVYSNGGDEYILTNDALFDPAVELQNGNWTAMQTARR</sequence>
<evidence type="ECO:0000313" key="3">
    <source>
        <dbReference type="EMBL" id="QDV05150.1"/>
    </source>
</evidence>
<name>A0A518EM31_9BACT</name>
<dbReference type="RefSeq" id="WP_145194573.1">
    <property type="nucleotide sequence ID" value="NZ_CP036434.1"/>
</dbReference>
<dbReference type="Proteomes" id="UP000320390">
    <property type="component" value="Chromosome"/>
</dbReference>
<evidence type="ECO:0000256" key="1">
    <source>
        <dbReference type="SAM" id="MobiDB-lite"/>
    </source>
</evidence>
<gene>
    <name evidence="3" type="ORF">Poly30_06460</name>
</gene>
<evidence type="ECO:0000313" key="4">
    <source>
        <dbReference type="Proteomes" id="UP000320390"/>
    </source>
</evidence>
<feature type="compositionally biased region" description="Gly residues" evidence="1">
    <location>
        <begin position="151"/>
        <end position="160"/>
    </location>
</feature>
<keyword evidence="2" id="KW-0732">Signal</keyword>
<accession>A0A518EM31</accession>